<dbReference type="InterPro" id="IPR036388">
    <property type="entry name" value="WH-like_DNA-bd_sf"/>
</dbReference>
<dbReference type="EMBL" id="JANCYW010000007">
    <property type="protein sequence ID" value="KAK4536090.1"/>
    <property type="molecule type" value="Genomic_DNA"/>
</dbReference>
<feature type="region of interest" description="Disordered" evidence="1">
    <location>
        <begin position="405"/>
        <end position="464"/>
    </location>
</feature>
<dbReference type="Pfam" id="PF02270">
    <property type="entry name" value="TFIIF_beta"/>
    <property type="match status" value="1"/>
</dbReference>
<dbReference type="AlphaFoldDB" id="A0AAV9IUU8"/>
<feature type="compositionally biased region" description="Acidic residues" evidence="1">
    <location>
        <begin position="450"/>
        <end position="464"/>
    </location>
</feature>
<proteinExistence type="predicted"/>
<evidence type="ECO:0000313" key="3">
    <source>
        <dbReference type="EMBL" id="KAK4536090.1"/>
    </source>
</evidence>
<sequence length="464" mass="52513">MVGPQTTRRFHPSGARKRRGWSRTQWRRRKWALHNTQYFGRGEGTDNMVGALDVDEQDQCVYVVRVPRFLGAYLERAVDLELQAAAAHAAGAADDPHLGTGFIVGRLRVPRRLHVKAEAGTLSDRRTDGGDGHAPSSSSAAAEVILDRRALRSLQESGSSASMPDLPPTAVPTHYELRFHQENPGMQAFSIDAADDLGRARVEGTVAYVGALQPRLDEAFRAMHRYRAATHQTTMRKQGKRMREISTADLQREELRRAQPDAGWTVSERPAAAASMVGVRHAADQIEAQYEREVQQRRAERIAKREASASTLRSDAPETEWREAAMQLVFELFEQQHWWRFSDLANVTGQPTARLKPLITELCEYNNRGPYRGMYELKDQYKTQAQRNLMDVQFRKREAELEEARQERDRERELRKRERDAERRAQRRAQLVDATGLGSGAPTDDARDDVAEEADAGGELDYGE</sequence>
<feature type="region of interest" description="Disordered" evidence="1">
    <location>
        <begin position="118"/>
        <end position="141"/>
    </location>
</feature>
<evidence type="ECO:0000313" key="4">
    <source>
        <dbReference type="Proteomes" id="UP001301350"/>
    </source>
</evidence>
<dbReference type="Proteomes" id="UP001301350">
    <property type="component" value="Unassembled WGS sequence"/>
</dbReference>
<feature type="compositionally biased region" description="Basic residues" evidence="1">
    <location>
        <begin position="8"/>
        <end position="23"/>
    </location>
</feature>
<protein>
    <recommendedName>
        <fullName evidence="2">TFIIF beta subunit HTH domain-containing protein</fullName>
    </recommendedName>
</protein>
<dbReference type="InterPro" id="IPR040450">
    <property type="entry name" value="TFIIF_beta_HTH"/>
</dbReference>
<accession>A0AAV9IUU8</accession>
<feature type="domain" description="TFIIF beta subunit HTH" evidence="2">
    <location>
        <begin position="324"/>
        <end position="382"/>
    </location>
</feature>
<feature type="region of interest" description="Disordered" evidence="1">
    <location>
        <begin position="1"/>
        <end position="23"/>
    </location>
</feature>
<dbReference type="Gene3D" id="1.10.10.10">
    <property type="entry name" value="Winged helix-like DNA-binding domain superfamily/Winged helix DNA-binding domain"/>
    <property type="match status" value="1"/>
</dbReference>
<gene>
    <name evidence="3" type="ORF">CDCA_CDCA07G2115</name>
</gene>
<organism evidence="3 4">
    <name type="scientific">Cyanidium caldarium</name>
    <name type="common">Red alga</name>
    <dbReference type="NCBI Taxonomy" id="2771"/>
    <lineage>
        <taxon>Eukaryota</taxon>
        <taxon>Rhodophyta</taxon>
        <taxon>Bangiophyceae</taxon>
        <taxon>Cyanidiales</taxon>
        <taxon>Cyanidiaceae</taxon>
        <taxon>Cyanidium</taxon>
    </lineage>
</organism>
<dbReference type="InterPro" id="IPR036390">
    <property type="entry name" value="WH_DNA-bd_sf"/>
</dbReference>
<reference evidence="3 4" key="1">
    <citation type="submission" date="2022-07" db="EMBL/GenBank/DDBJ databases">
        <title>Genome-wide signatures of adaptation to extreme environments.</title>
        <authorList>
            <person name="Cho C.H."/>
            <person name="Yoon H.S."/>
        </authorList>
    </citation>
    <scope>NUCLEOTIDE SEQUENCE [LARGE SCALE GENOMIC DNA]</scope>
    <source>
        <strain evidence="3 4">DBV 063 E5</strain>
    </source>
</reference>
<comment type="caution">
    <text evidence="3">The sequence shown here is derived from an EMBL/GenBank/DDBJ whole genome shotgun (WGS) entry which is preliminary data.</text>
</comment>
<dbReference type="GO" id="GO:0006367">
    <property type="term" value="P:transcription initiation at RNA polymerase II promoter"/>
    <property type="evidence" value="ECO:0007669"/>
    <property type="project" value="InterPro"/>
</dbReference>
<name>A0AAV9IUU8_CYACA</name>
<dbReference type="InterPro" id="IPR003196">
    <property type="entry name" value="TFIIF_beta"/>
</dbReference>
<dbReference type="SUPFAM" id="SSF46785">
    <property type="entry name" value="Winged helix' DNA-binding domain"/>
    <property type="match status" value="1"/>
</dbReference>
<evidence type="ECO:0000259" key="2">
    <source>
        <dbReference type="Pfam" id="PF02270"/>
    </source>
</evidence>
<evidence type="ECO:0000256" key="1">
    <source>
        <dbReference type="SAM" id="MobiDB-lite"/>
    </source>
</evidence>
<feature type="compositionally biased region" description="Basic and acidic residues" evidence="1">
    <location>
        <begin position="405"/>
        <end position="424"/>
    </location>
</feature>
<dbReference type="GO" id="GO:0005674">
    <property type="term" value="C:transcription factor TFIIF complex"/>
    <property type="evidence" value="ECO:0007669"/>
    <property type="project" value="InterPro"/>
</dbReference>
<keyword evidence="4" id="KW-1185">Reference proteome</keyword>
<dbReference type="PANTHER" id="PTHR10445:SF0">
    <property type="entry name" value="GENERAL TRANSCRIPTION FACTOR IIF SUBUNIT 2"/>
    <property type="match status" value="1"/>
</dbReference>
<dbReference type="PANTHER" id="PTHR10445">
    <property type="entry name" value="GENERAL TRANSCRIPTION FACTOR IIF SUBUNIT 2"/>
    <property type="match status" value="1"/>
</dbReference>